<dbReference type="SUPFAM" id="SSF159888">
    <property type="entry name" value="YdhG-like"/>
    <property type="match status" value="1"/>
</dbReference>
<dbReference type="RefSeq" id="WP_237607869.1">
    <property type="nucleotide sequence ID" value="NZ_JAIRBB010000003.1"/>
</dbReference>
<protein>
    <submittedName>
        <fullName evidence="2">DUF1801 domain-containing protein</fullName>
    </submittedName>
</protein>
<comment type="caution">
    <text evidence="2">The sequence shown here is derived from an EMBL/GenBank/DDBJ whole genome shotgun (WGS) entry which is preliminary data.</text>
</comment>
<feature type="domain" description="YdhG-like" evidence="1">
    <location>
        <begin position="21"/>
        <end position="126"/>
    </location>
</feature>
<dbReference type="InterPro" id="IPR014922">
    <property type="entry name" value="YdhG-like"/>
</dbReference>
<organism evidence="2 3">
    <name type="scientific">Aequorivita xiaoshiensis</name>
    <dbReference type="NCBI Taxonomy" id="2874476"/>
    <lineage>
        <taxon>Bacteria</taxon>
        <taxon>Pseudomonadati</taxon>
        <taxon>Bacteroidota</taxon>
        <taxon>Flavobacteriia</taxon>
        <taxon>Flavobacteriales</taxon>
        <taxon>Flavobacteriaceae</taxon>
        <taxon>Aequorivita</taxon>
    </lineage>
</organism>
<name>A0A9X1U3F7_9FLAO</name>
<gene>
    <name evidence="2" type="ORF">K8344_06150</name>
</gene>
<proteinExistence type="predicted"/>
<accession>A0A9X1U3F7</accession>
<keyword evidence="3" id="KW-1185">Reference proteome</keyword>
<dbReference type="Pfam" id="PF08818">
    <property type="entry name" value="DUF1801"/>
    <property type="match status" value="1"/>
</dbReference>
<evidence type="ECO:0000313" key="3">
    <source>
        <dbReference type="Proteomes" id="UP001139462"/>
    </source>
</evidence>
<evidence type="ECO:0000259" key="1">
    <source>
        <dbReference type="Pfam" id="PF08818"/>
    </source>
</evidence>
<dbReference type="AlphaFoldDB" id="A0A9X1U3F7"/>
<evidence type="ECO:0000313" key="2">
    <source>
        <dbReference type="EMBL" id="MCG2430694.1"/>
    </source>
</evidence>
<dbReference type="EMBL" id="JAIRBB010000003">
    <property type="protein sequence ID" value="MCG2430694.1"/>
    <property type="molecule type" value="Genomic_DNA"/>
</dbReference>
<dbReference type="Proteomes" id="UP001139462">
    <property type="component" value="Unassembled WGS sequence"/>
</dbReference>
<reference evidence="2" key="1">
    <citation type="submission" date="2021-09" db="EMBL/GenBank/DDBJ databases">
        <title>Genome of Aequorivita sp. strain F64183.</title>
        <authorList>
            <person name="Wang Y."/>
        </authorList>
    </citation>
    <scope>NUCLEOTIDE SEQUENCE</scope>
    <source>
        <strain evidence="2">F64183</strain>
    </source>
</reference>
<sequence>MKLITNNEVEEVFQNYPEKVKQQMYSLRELVINTASNIKEIDKLEETLRWGEPSYITKFGSTLRIDWKPKTPNQYAIYFKCTSKLVPTFKTLYKNEFNFEGNRAICFKLDEEIPRDELKQCISMAMMYHKLKHLPLLGV</sequence>